<evidence type="ECO:0000313" key="2">
    <source>
        <dbReference type="Proteomes" id="UP001176429"/>
    </source>
</evidence>
<organism evidence="1 2">
    <name type="scientific">Hymenobacter aranciens</name>
    <dbReference type="NCBI Taxonomy" id="3063996"/>
    <lineage>
        <taxon>Bacteria</taxon>
        <taxon>Pseudomonadati</taxon>
        <taxon>Bacteroidota</taxon>
        <taxon>Cytophagia</taxon>
        <taxon>Cytophagales</taxon>
        <taxon>Hymenobacteraceae</taxon>
        <taxon>Hymenobacter</taxon>
    </lineage>
</organism>
<gene>
    <name evidence="1" type="ORF">Q5H93_10620</name>
</gene>
<sequence>MRKIQGSLHLIIGLLLAVGLGGCQTVFQGLYGIRGLRPVSATELSKLAESYGIAPDQACVLDTSYRQFLAHWLGRDVETAKNHYQPLQASYYDQTGQLKIFYINCYAGGFPNLSWNGTGGLQQFPPAPQALADTVLPLPTYLRYLRQTDGQPLPALPAADYTVVVQWSRFMGRQSRRFIKAVQQNAALAQPGQSVRLLFVNNDNLQLYLAERQERWEKQAHH</sequence>
<dbReference type="Proteomes" id="UP001176429">
    <property type="component" value="Unassembled WGS sequence"/>
</dbReference>
<evidence type="ECO:0008006" key="3">
    <source>
        <dbReference type="Google" id="ProtNLM"/>
    </source>
</evidence>
<reference evidence="1" key="1">
    <citation type="submission" date="2023-07" db="EMBL/GenBank/DDBJ databases">
        <authorList>
            <person name="Kim M.K."/>
        </authorList>
    </citation>
    <scope>NUCLEOTIDE SEQUENCE</scope>
    <source>
        <strain evidence="1">ASUV-10-1</strain>
    </source>
</reference>
<proteinExistence type="predicted"/>
<protein>
    <recommendedName>
        <fullName evidence="3">DUF4852 domain-containing protein</fullName>
    </recommendedName>
</protein>
<keyword evidence="2" id="KW-1185">Reference proteome</keyword>
<name>A0ABT9BBM9_9BACT</name>
<dbReference type="RefSeq" id="WP_305006503.1">
    <property type="nucleotide sequence ID" value="NZ_JAUQSY010000006.1"/>
</dbReference>
<evidence type="ECO:0000313" key="1">
    <source>
        <dbReference type="EMBL" id="MDO7875185.1"/>
    </source>
</evidence>
<comment type="caution">
    <text evidence="1">The sequence shown here is derived from an EMBL/GenBank/DDBJ whole genome shotgun (WGS) entry which is preliminary data.</text>
</comment>
<accession>A0ABT9BBM9</accession>
<dbReference type="PROSITE" id="PS51257">
    <property type="entry name" value="PROKAR_LIPOPROTEIN"/>
    <property type="match status" value="1"/>
</dbReference>
<dbReference type="EMBL" id="JAUQSY010000006">
    <property type="protein sequence ID" value="MDO7875185.1"/>
    <property type="molecule type" value="Genomic_DNA"/>
</dbReference>